<gene>
    <name evidence="13" type="ORF">I593_02555</name>
</gene>
<evidence type="ECO:0000256" key="9">
    <source>
        <dbReference type="ARBA" id="ARBA00047725"/>
    </source>
</evidence>
<protein>
    <recommendedName>
        <fullName evidence="5">2-oxoglutarate-dependent ethylene/succinate-forming enzyme</fullName>
        <ecNumber evidence="4">1.13.12.19</ecNumber>
        <ecNumber evidence="3">1.14.20.7</ecNumber>
    </recommendedName>
    <alternativeName>
        <fullName evidence="7">2-oxoglutarate dioxygenase (ethylene-forming)</fullName>
    </alternativeName>
    <alternativeName>
        <fullName evidence="8">2-oxoglutarate/L-arginine monooxygenase/decarboxylase (succinate-forming)</fullName>
    </alternativeName>
</protein>
<dbReference type="InterPro" id="IPR027443">
    <property type="entry name" value="IPNS-like_sf"/>
</dbReference>
<comment type="catalytic activity">
    <reaction evidence="10">
        <text>L-arginine + 2-oxoglutarate + O2 = guanidine + L-glutamate 5-semialdehyde + succinate + CO2</text>
        <dbReference type="Rhea" id="RHEA:31535"/>
        <dbReference type="ChEBI" id="CHEBI:15379"/>
        <dbReference type="ChEBI" id="CHEBI:16526"/>
        <dbReference type="ChEBI" id="CHEBI:16810"/>
        <dbReference type="ChEBI" id="CHEBI:30031"/>
        <dbReference type="ChEBI" id="CHEBI:30087"/>
        <dbReference type="ChEBI" id="CHEBI:32682"/>
        <dbReference type="ChEBI" id="CHEBI:58066"/>
        <dbReference type="EC" id="1.14.20.7"/>
    </reaction>
</comment>
<dbReference type="PRINTS" id="PR00682">
    <property type="entry name" value="IPNSYNTHASE"/>
</dbReference>
<dbReference type="eggNOG" id="COG3491">
    <property type="taxonomic scope" value="Bacteria"/>
</dbReference>
<dbReference type="PATRIC" id="fig|1120927.3.peg.2489"/>
<evidence type="ECO:0000256" key="8">
    <source>
        <dbReference type="ARBA" id="ARBA00031282"/>
    </source>
</evidence>
<dbReference type="EC" id="1.14.20.7" evidence="3"/>
<dbReference type="SUPFAM" id="SSF51197">
    <property type="entry name" value="Clavaminate synthase-like"/>
    <property type="match status" value="1"/>
</dbReference>
<dbReference type="PANTHER" id="PTHR47990">
    <property type="entry name" value="2-OXOGLUTARATE (2OG) AND FE(II)-DEPENDENT OXYGENASE SUPERFAMILY PROTEIN-RELATED"/>
    <property type="match status" value="1"/>
</dbReference>
<evidence type="ECO:0000256" key="11">
    <source>
        <dbReference type="RuleBase" id="RU003682"/>
    </source>
</evidence>
<evidence type="ECO:0000256" key="2">
    <source>
        <dbReference type="ARBA" id="ARBA00004767"/>
    </source>
</evidence>
<proteinExistence type="inferred from homology"/>
<dbReference type="GO" id="GO:0102276">
    <property type="term" value="F:2-oxoglutarate oxygenase/decarboxylase (ethylene-forming) activity"/>
    <property type="evidence" value="ECO:0007669"/>
    <property type="project" value="UniProtKB-EC"/>
</dbReference>
<organism evidence="13 14">
    <name type="scientific">Acinetobacter tandoii DSM 14970 = CIP 107469</name>
    <dbReference type="NCBI Taxonomy" id="1120927"/>
    <lineage>
        <taxon>Bacteria</taxon>
        <taxon>Pseudomonadati</taxon>
        <taxon>Pseudomonadota</taxon>
        <taxon>Gammaproteobacteria</taxon>
        <taxon>Moraxellales</taxon>
        <taxon>Moraxellaceae</taxon>
        <taxon>Acinetobacter</taxon>
    </lineage>
</organism>
<feature type="domain" description="Fe2OG dioxygenase" evidence="12">
    <location>
        <begin position="180"/>
        <end position="278"/>
    </location>
</feature>
<evidence type="ECO:0000256" key="6">
    <source>
        <dbReference type="ARBA" id="ARBA00022666"/>
    </source>
</evidence>
<evidence type="ECO:0000256" key="7">
    <source>
        <dbReference type="ARBA" id="ARBA00031011"/>
    </source>
</evidence>
<evidence type="ECO:0000256" key="4">
    <source>
        <dbReference type="ARBA" id="ARBA00012531"/>
    </source>
</evidence>
<keyword evidence="14" id="KW-1185">Reference proteome</keyword>
<dbReference type="GO" id="GO:0046872">
    <property type="term" value="F:metal ion binding"/>
    <property type="evidence" value="ECO:0007669"/>
    <property type="project" value="UniProtKB-KW"/>
</dbReference>
<comment type="caution">
    <text evidence="13">The sequence shown here is derived from an EMBL/GenBank/DDBJ whole genome shotgun (WGS) entry which is preliminary data.</text>
</comment>
<evidence type="ECO:0000256" key="10">
    <source>
        <dbReference type="ARBA" id="ARBA00049359"/>
    </source>
</evidence>
<dbReference type="Gene3D" id="2.60.120.330">
    <property type="entry name" value="B-lactam Antibiotic, Isopenicillin N Synthase, Chain"/>
    <property type="match status" value="1"/>
</dbReference>
<dbReference type="InterPro" id="IPR005123">
    <property type="entry name" value="Oxoglu/Fe-dep_dioxygenase_dom"/>
</dbReference>
<comment type="catalytic activity">
    <reaction evidence="9">
        <text>2-oxoglutarate + O2 + 2 H(+) = ethene + 3 CO2 + H2O</text>
        <dbReference type="Rhea" id="RHEA:31523"/>
        <dbReference type="ChEBI" id="CHEBI:15377"/>
        <dbReference type="ChEBI" id="CHEBI:15378"/>
        <dbReference type="ChEBI" id="CHEBI:15379"/>
        <dbReference type="ChEBI" id="CHEBI:16526"/>
        <dbReference type="ChEBI" id="CHEBI:16810"/>
        <dbReference type="ChEBI" id="CHEBI:18153"/>
        <dbReference type="EC" id="1.13.12.19"/>
    </reaction>
</comment>
<evidence type="ECO:0000259" key="12">
    <source>
        <dbReference type="PROSITE" id="PS51471"/>
    </source>
</evidence>
<comment type="pathway">
    <text evidence="2">Alkene biosynthesis; ethylene biosynthesis via 2-oxoglutarate.</text>
</comment>
<comment type="similarity">
    <text evidence="11">Belongs to the iron/ascorbate-dependent oxidoreductase family.</text>
</comment>
<dbReference type="PROSITE" id="PS51471">
    <property type="entry name" value="FE2OG_OXY"/>
    <property type="match status" value="1"/>
</dbReference>
<keyword evidence="11" id="KW-0560">Oxidoreductase</keyword>
<sequence length="344" mass="39846">MLDDQLLVMIMQSDYVLPLVEISKLNSPHLEDRLSVAQALDQACKEVGFLYLKGEQFQPELFENLCRISAQYFARDQQSKMQHYIGFSENHSGYVPIGEEQFVKNVYDLKESYDVNYDYLGTEQRRPLVGPTQWPKNAEFKLHVSQYYQHLKDIGQQLFQCFALALDLKENYFDAHIAHAPSQLRLIHYPFNPQAQDQEGMGAHTDYECFTLLLPTAPGLQVLNKQGEWIDIPLLENTLVMNIGDMMEILSNGRYLATKHRVKKVQQERYSFPLFFSCDYDYVIQPVIETDQPKYAPLSGGEHLFNQTAQTFHYLKEKVASGEIVLNNARPLYSFGLNEHKEKL</sequence>
<evidence type="ECO:0000256" key="3">
    <source>
        <dbReference type="ARBA" id="ARBA00012293"/>
    </source>
</evidence>
<accession>R9B2R6</accession>
<name>R9B2R6_9GAMM</name>
<dbReference type="Pfam" id="PF03171">
    <property type="entry name" value="2OG-FeII_Oxy"/>
    <property type="match status" value="1"/>
</dbReference>
<comment type="cofactor">
    <cofactor evidence="1">
        <name>Fe(2+)</name>
        <dbReference type="ChEBI" id="CHEBI:29033"/>
    </cofactor>
</comment>
<dbReference type="InterPro" id="IPR050231">
    <property type="entry name" value="Iron_ascorbate_oxido_reductase"/>
</dbReference>
<dbReference type="InterPro" id="IPR044861">
    <property type="entry name" value="IPNS-like_FE2OG_OXY"/>
</dbReference>
<reference evidence="13 14" key="1">
    <citation type="submission" date="2013-03" db="EMBL/GenBank/DDBJ databases">
        <title>The Genome Sequence of Acinetobacter tandoii CIP 107469.</title>
        <authorList>
            <consortium name="The Broad Institute Genome Sequencing Platform"/>
            <consortium name="The Broad Institute Genome Sequencing Center for Infectious Disease"/>
            <person name="Cerqueira G."/>
            <person name="Feldgarden M."/>
            <person name="Courvalin P."/>
            <person name="Perichon B."/>
            <person name="Grillot-Courvalin C."/>
            <person name="Clermont D."/>
            <person name="Rocha E."/>
            <person name="Yoon E.-J."/>
            <person name="Nemec A."/>
            <person name="Walker B."/>
            <person name="Young S.K."/>
            <person name="Zeng Q."/>
            <person name="Gargeya S."/>
            <person name="Fitzgerald M."/>
            <person name="Haas B."/>
            <person name="Abouelleil A."/>
            <person name="Alvarado L."/>
            <person name="Arachchi H.M."/>
            <person name="Berlin A.M."/>
            <person name="Chapman S.B."/>
            <person name="Dewar J."/>
            <person name="Goldberg J."/>
            <person name="Griggs A."/>
            <person name="Gujja S."/>
            <person name="Hansen M."/>
            <person name="Howarth C."/>
            <person name="Imamovic A."/>
            <person name="Larimer J."/>
            <person name="McCowan C."/>
            <person name="Murphy C."/>
            <person name="Neiman D."/>
            <person name="Pearson M."/>
            <person name="Priest M."/>
            <person name="Roberts A."/>
            <person name="Saif S."/>
            <person name="Shea T."/>
            <person name="Sisk P."/>
            <person name="Sykes S."/>
            <person name="Wortman J."/>
            <person name="Nusbaum C."/>
            <person name="Birren B."/>
        </authorList>
    </citation>
    <scope>NUCLEOTIDE SEQUENCE [LARGE SCALE GENOMIC DNA]</scope>
    <source>
        <strain evidence="13 14">CIP 107469</strain>
    </source>
</reference>
<dbReference type="Pfam" id="PF14226">
    <property type="entry name" value="DIOX_N"/>
    <property type="match status" value="1"/>
</dbReference>
<dbReference type="AlphaFoldDB" id="R9B2R6"/>
<keyword evidence="11" id="KW-0408">Iron</keyword>
<dbReference type="GO" id="GO:0009693">
    <property type="term" value="P:ethylene biosynthetic process"/>
    <property type="evidence" value="ECO:0007669"/>
    <property type="project" value="UniProtKB-KW"/>
</dbReference>
<keyword evidence="11" id="KW-0479">Metal-binding</keyword>
<dbReference type="InterPro" id="IPR026992">
    <property type="entry name" value="DIOX_N"/>
</dbReference>
<dbReference type="EC" id="1.13.12.19" evidence="4"/>
<evidence type="ECO:0000313" key="14">
    <source>
        <dbReference type="Proteomes" id="UP000016201"/>
    </source>
</evidence>
<evidence type="ECO:0000256" key="5">
    <source>
        <dbReference type="ARBA" id="ARBA00019045"/>
    </source>
</evidence>
<dbReference type="EMBL" id="AQFM01000039">
    <property type="protein sequence ID" value="EOR06686.1"/>
    <property type="molecule type" value="Genomic_DNA"/>
</dbReference>
<evidence type="ECO:0000313" key="13">
    <source>
        <dbReference type="EMBL" id="EOR06686.1"/>
    </source>
</evidence>
<keyword evidence="6" id="KW-0266">Ethylene biosynthesis</keyword>
<evidence type="ECO:0000256" key="1">
    <source>
        <dbReference type="ARBA" id="ARBA00001954"/>
    </source>
</evidence>
<dbReference type="Proteomes" id="UP000016201">
    <property type="component" value="Unassembled WGS sequence"/>
</dbReference>